<evidence type="ECO:0000256" key="4">
    <source>
        <dbReference type="ARBA" id="ARBA00022692"/>
    </source>
</evidence>
<evidence type="ECO:0000259" key="10">
    <source>
        <dbReference type="Pfam" id="PF02223"/>
    </source>
</evidence>
<dbReference type="InterPro" id="IPR018094">
    <property type="entry name" value="Thymidylate_kinase"/>
</dbReference>
<dbReference type="Pfam" id="PF05977">
    <property type="entry name" value="MFS_3"/>
    <property type="match status" value="1"/>
</dbReference>
<dbReference type="SUPFAM" id="SSF52540">
    <property type="entry name" value="P-loop containing nucleoside triphosphate hydrolases"/>
    <property type="match status" value="1"/>
</dbReference>
<evidence type="ECO:0000256" key="2">
    <source>
        <dbReference type="ARBA" id="ARBA00022448"/>
    </source>
</evidence>
<keyword evidence="7" id="KW-0545">Nucleotide biosynthesis</keyword>
<proteinExistence type="inferred from homology"/>
<evidence type="ECO:0000313" key="12">
    <source>
        <dbReference type="Proteomes" id="UP000002484"/>
    </source>
</evidence>
<evidence type="ECO:0000256" key="3">
    <source>
        <dbReference type="ARBA" id="ARBA00022475"/>
    </source>
</evidence>
<dbReference type="GO" id="GO:0005886">
    <property type="term" value="C:plasma membrane"/>
    <property type="evidence" value="ECO:0007669"/>
    <property type="project" value="UniProtKB-SubCell"/>
</dbReference>
<dbReference type="Pfam" id="PF02223">
    <property type="entry name" value="Thymidylate_kin"/>
    <property type="match status" value="1"/>
</dbReference>
<evidence type="ECO:0000256" key="7">
    <source>
        <dbReference type="HAMAP-Rule" id="MF_00165"/>
    </source>
</evidence>
<evidence type="ECO:0000256" key="1">
    <source>
        <dbReference type="ARBA" id="ARBA00004651"/>
    </source>
</evidence>
<accession>E3J7D0</accession>
<feature type="transmembrane region" description="Helical" evidence="9">
    <location>
        <begin position="199"/>
        <end position="229"/>
    </location>
</feature>
<feature type="transmembrane region" description="Helical" evidence="9">
    <location>
        <begin position="467"/>
        <end position="490"/>
    </location>
</feature>
<dbReference type="eggNOG" id="COG0477">
    <property type="taxonomic scope" value="Bacteria"/>
</dbReference>
<dbReference type="EMBL" id="CP002299">
    <property type="protein sequence ID" value="ADP78403.1"/>
    <property type="molecule type" value="Genomic_DNA"/>
</dbReference>
<keyword evidence="5 9" id="KW-1133">Transmembrane helix</keyword>
<sequence length="820" mass="86128">MSTADEAEGSVRRAQLGFQDARDDQPGTGSPGPQAAAPSRAAHGPDGPSGATAPNGRAELPADGPEGADTALVVRRARRAGWAHRSVGQHPVTSVPEPPERRAPASSDEGDVRAVLRIPEFRRLWIQLGLSSLGDWMGLLATTAMVAELAHSFSGQAYGIGSLLIIRLMPALIFGPIAGAVADKLDRRRTMVVTDLMRFALFASIPIVGTLAWLFIASFLVECVTLLWAPAKEASVPHLVPKERLAAANTLSLITTYGSAPVAAAIFALLATLARSLAPSYPWFRDSPVDLALYFNAVTFLLSAIVIWGLRSIGKAQRPDQGPEPGFFASITEGWKFVGQDRLVRGLVVGILGGFAGAGCVIALGRLYVHILGGGDSAYGVLFGAVFVGLAAGMAAGPRLLGDYSRTRLFGVCVTGAGITLVFVAIIPNLVLACILVVLVGMFAGVAWVTGNTLLQAEVADELRGRTFALVQSLVRVDLLLVLAVAPALVGLIGTHQIHLWGEVNVRADGVTVVLLAGGALAIVVGLFAYRQMDDHSGVPVLPELWNALRGRRGVRRPRHAGLFVAIEGADFRSRADQLESLRRWLLEAGREVLVTAESPADTSELEAALRTVQPDPAAGLHPRTTALLTAAIHAEHVARVIEPALARGAVVLTDSYVDAEIARQSAEACAALDELTILSHWATRSLVPDVTILLDVEPRNPSAPGTPANGTSTNGARANGHGGLFDQRVRAALLQLADDEPHRYLVLDGTAPASELRGRIRQAVQRRLTEPATAATATAATDHDPVYDDALYDAAYPGRANGAGRPAGSVDGAGPEGSA</sequence>
<keyword evidence="2" id="KW-0813">Transport</keyword>
<dbReference type="InterPro" id="IPR039430">
    <property type="entry name" value="Thymidylate_kin-like_dom"/>
</dbReference>
<dbReference type="eggNOG" id="COG0125">
    <property type="taxonomic scope" value="Bacteria"/>
</dbReference>
<dbReference type="GO" id="GO:0006233">
    <property type="term" value="P:dTDP biosynthetic process"/>
    <property type="evidence" value="ECO:0007669"/>
    <property type="project" value="InterPro"/>
</dbReference>
<keyword evidence="7" id="KW-0067">ATP-binding</keyword>
<feature type="transmembrane region" description="Helical" evidence="9">
    <location>
        <begin position="343"/>
        <end position="365"/>
    </location>
</feature>
<dbReference type="InterPro" id="IPR010290">
    <property type="entry name" value="TM_effector"/>
</dbReference>
<dbReference type="STRING" id="298654.FraEuI1c_0317"/>
<dbReference type="InterPro" id="IPR027417">
    <property type="entry name" value="P-loop_NTPase"/>
</dbReference>
<comment type="function">
    <text evidence="7">Phosphorylation of dTMP to form dTDP in both de novo and salvage pathways of dTTP synthesis.</text>
</comment>
<feature type="transmembrane region" description="Helical" evidence="9">
    <location>
        <begin position="291"/>
        <end position="310"/>
    </location>
</feature>
<keyword evidence="3" id="KW-1003">Cell membrane</keyword>
<dbReference type="KEGG" id="fri:FraEuI1c_0317"/>
<dbReference type="AlphaFoldDB" id="E3J7D0"/>
<protein>
    <recommendedName>
        <fullName evidence="7">Thymidylate kinase</fullName>
        <ecNumber evidence="7">2.7.4.9</ecNumber>
    </recommendedName>
    <alternativeName>
        <fullName evidence="7">dTMP kinase</fullName>
    </alternativeName>
</protein>
<dbReference type="CDD" id="cd01672">
    <property type="entry name" value="TMPK"/>
    <property type="match status" value="1"/>
</dbReference>
<evidence type="ECO:0000256" key="6">
    <source>
        <dbReference type="ARBA" id="ARBA00023136"/>
    </source>
</evidence>
<feature type="transmembrane region" description="Helical" evidence="9">
    <location>
        <begin position="158"/>
        <end position="179"/>
    </location>
</feature>
<keyword evidence="6 9" id="KW-0472">Membrane</keyword>
<dbReference type="PANTHER" id="PTHR43266:SF2">
    <property type="entry name" value="MAJOR FACILITATOR SUPERFAMILY (MFS) PROFILE DOMAIN-CONTAINING PROTEIN"/>
    <property type="match status" value="1"/>
</dbReference>
<dbReference type="EC" id="2.7.4.9" evidence="7"/>
<feature type="transmembrane region" description="Helical" evidence="9">
    <location>
        <begin position="124"/>
        <end position="146"/>
    </location>
</feature>
<name>E3J7D0_PSEI1</name>
<dbReference type="GO" id="GO:0006235">
    <property type="term" value="P:dTTP biosynthetic process"/>
    <property type="evidence" value="ECO:0007669"/>
    <property type="project" value="UniProtKB-UniRule"/>
</dbReference>
<dbReference type="GO" id="GO:0005524">
    <property type="term" value="F:ATP binding"/>
    <property type="evidence" value="ECO:0007669"/>
    <property type="project" value="UniProtKB-UniRule"/>
</dbReference>
<gene>
    <name evidence="7" type="primary">tmk</name>
    <name evidence="11" type="ordered locus">FraEuI1c_0317</name>
</gene>
<dbReference type="Gene3D" id="3.40.50.300">
    <property type="entry name" value="P-loop containing nucleotide triphosphate hydrolases"/>
    <property type="match status" value="1"/>
</dbReference>
<evidence type="ECO:0000256" key="8">
    <source>
        <dbReference type="SAM" id="MobiDB-lite"/>
    </source>
</evidence>
<dbReference type="Proteomes" id="UP000002484">
    <property type="component" value="Chromosome"/>
</dbReference>
<dbReference type="Gene3D" id="1.20.1250.20">
    <property type="entry name" value="MFS general substrate transporter like domains"/>
    <property type="match status" value="1"/>
</dbReference>
<dbReference type="GO" id="GO:0004798">
    <property type="term" value="F:dTMP kinase activity"/>
    <property type="evidence" value="ECO:0007669"/>
    <property type="project" value="UniProtKB-UniRule"/>
</dbReference>
<feature type="transmembrane region" description="Helical" evidence="9">
    <location>
        <begin position="377"/>
        <end position="397"/>
    </location>
</feature>
<feature type="domain" description="Thymidylate kinase-like" evidence="10">
    <location>
        <begin position="576"/>
        <end position="758"/>
    </location>
</feature>
<comment type="similarity">
    <text evidence="7">Belongs to the thymidylate kinase family.</text>
</comment>
<feature type="region of interest" description="Disordered" evidence="8">
    <location>
        <begin position="1"/>
        <end position="68"/>
    </location>
</feature>
<keyword evidence="7" id="KW-0808">Transferase</keyword>
<dbReference type="InterPro" id="IPR036259">
    <property type="entry name" value="MFS_trans_sf"/>
</dbReference>
<evidence type="ECO:0000256" key="5">
    <source>
        <dbReference type="ARBA" id="ARBA00022989"/>
    </source>
</evidence>
<feature type="region of interest" description="Disordered" evidence="8">
    <location>
        <begin position="800"/>
        <end position="820"/>
    </location>
</feature>
<organism evidence="11 12">
    <name type="scientific">Pseudofrankia inefficax (strain DSM 45817 / CECT 9037 / DDB 130130 / EuI1c)</name>
    <name type="common">Frankia inefficax</name>
    <dbReference type="NCBI Taxonomy" id="298654"/>
    <lineage>
        <taxon>Bacteria</taxon>
        <taxon>Bacillati</taxon>
        <taxon>Actinomycetota</taxon>
        <taxon>Actinomycetes</taxon>
        <taxon>Frankiales</taxon>
        <taxon>Frankiaceae</taxon>
        <taxon>Pseudofrankia</taxon>
    </lineage>
</organism>
<dbReference type="SUPFAM" id="SSF103473">
    <property type="entry name" value="MFS general substrate transporter"/>
    <property type="match status" value="1"/>
</dbReference>
<comment type="catalytic activity">
    <reaction evidence="7">
        <text>dTMP + ATP = dTDP + ADP</text>
        <dbReference type="Rhea" id="RHEA:13517"/>
        <dbReference type="ChEBI" id="CHEBI:30616"/>
        <dbReference type="ChEBI" id="CHEBI:58369"/>
        <dbReference type="ChEBI" id="CHEBI:63528"/>
        <dbReference type="ChEBI" id="CHEBI:456216"/>
        <dbReference type="EC" id="2.7.4.9"/>
    </reaction>
</comment>
<keyword evidence="7" id="KW-0547">Nucleotide-binding</keyword>
<feature type="transmembrane region" description="Helical" evidence="9">
    <location>
        <begin position="510"/>
        <end position="530"/>
    </location>
</feature>
<dbReference type="HAMAP" id="MF_00165">
    <property type="entry name" value="Thymidylate_kinase"/>
    <property type="match status" value="1"/>
</dbReference>
<dbReference type="CDD" id="cd06173">
    <property type="entry name" value="MFS_MefA_like"/>
    <property type="match status" value="1"/>
</dbReference>
<keyword evidence="4 9" id="KW-0812">Transmembrane</keyword>
<evidence type="ECO:0000256" key="9">
    <source>
        <dbReference type="SAM" id="Phobius"/>
    </source>
</evidence>
<feature type="compositionally biased region" description="Low complexity" evidence="8">
    <location>
        <begin position="800"/>
        <end position="809"/>
    </location>
</feature>
<comment type="subcellular location">
    <subcellularLocation>
        <location evidence="1">Cell membrane</location>
        <topology evidence="1">Multi-pass membrane protein</topology>
    </subcellularLocation>
</comment>
<dbReference type="InParanoid" id="E3J7D0"/>
<dbReference type="HOGENOM" id="CLU_008049_2_1_11"/>
<dbReference type="RefSeq" id="WP_013421526.1">
    <property type="nucleotide sequence ID" value="NC_014666.1"/>
</dbReference>
<feature type="transmembrane region" description="Helical" evidence="9">
    <location>
        <begin position="433"/>
        <end position="455"/>
    </location>
</feature>
<feature type="region of interest" description="Disordered" evidence="8">
    <location>
        <begin position="82"/>
        <end position="109"/>
    </location>
</feature>
<comment type="caution">
    <text evidence="7">Lacks conserved residue(s) required for the propagation of feature annotation.</text>
</comment>
<dbReference type="PANTHER" id="PTHR43266">
    <property type="entry name" value="MACROLIDE-EFFLUX PROTEIN"/>
    <property type="match status" value="1"/>
</dbReference>
<keyword evidence="12" id="KW-1185">Reference proteome</keyword>
<keyword evidence="7" id="KW-0418">Kinase</keyword>
<evidence type="ECO:0000313" key="11">
    <source>
        <dbReference type="EMBL" id="ADP78403.1"/>
    </source>
</evidence>
<feature type="transmembrane region" description="Helical" evidence="9">
    <location>
        <begin position="409"/>
        <end position="427"/>
    </location>
</feature>
<reference evidence="11 12" key="1">
    <citation type="submission" date="2010-10" db="EMBL/GenBank/DDBJ databases">
        <title>Complete sequence of Frankia sp. EuI1c.</title>
        <authorList>
            <consortium name="US DOE Joint Genome Institute"/>
            <person name="Lucas S."/>
            <person name="Copeland A."/>
            <person name="Lapidus A."/>
            <person name="Cheng J.-F."/>
            <person name="Bruce D."/>
            <person name="Goodwin L."/>
            <person name="Pitluck S."/>
            <person name="Chertkov O."/>
            <person name="Detter J.C."/>
            <person name="Han C."/>
            <person name="Tapia R."/>
            <person name="Land M."/>
            <person name="Hauser L."/>
            <person name="Jeffries C."/>
            <person name="Kyrpides N."/>
            <person name="Ivanova N."/>
            <person name="Mikhailova N."/>
            <person name="Beauchemin N."/>
            <person name="Sen A."/>
            <person name="Sur S.A."/>
            <person name="Gtari M."/>
            <person name="Wall L."/>
            <person name="Tisa L."/>
            <person name="Woyke T."/>
        </authorList>
    </citation>
    <scope>NUCLEOTIDE SEQUENCE [LARGE SCALE GENOMIC DNA]</scope>
    <source>
        <strain evidence="12">DSM 45817 / CECT 9037 / EuI1c</strain>
    </source>
</reference>